<keyword evidence="3" id="KW-1185">Reference proteome</keyword>
<feature type="compositionally biased region" description="Low complexity" evidence="1">
    <location>
        <begin position="14"/>
        <end position="34"/>
    </location>
</feature>
<proteinExistence type="predicted"/>
<dbReference type="GeneID" id="39603117"/>
<dbReference type="RefSeq" id="XP_028482826.1">
    <property type="nucleotide sequence ID" value="XM_028633840.1"/>
</dbReference>
<dbReference type="STRING" id="264951.A0A443HN25"/>
<reference evidence="2 3" key="1">
    <citation type="journal article" date="2018" name="Front. Microbiol.">
        <title>Genomic and genetic insights into a cosmopolitan fungus, Paecilomyces variotii (Eurotiales).</title>
        <authorList>
            <person name="Urquhart A.S."/>
            <person name="Mondo S.J."/>
            <person name="Makela M.R."/>
            <person name="Hane J.K."/>
            <person name="Wiebenga A."/>
            <person name="He G."/>
            <person name="Mihaltcheva S."/>
            <person name="Pangilinan J."/>
            <person name="Lipzen A."/>
            <person name="Barry K."/>
            <person name="de Vries R.P."/>
            <person name="Grigoriev I.V."/>
            <person name="Idnurm A."/>
        </authorList>
    </citation>
    <scope>NUCLEOTIDE SEQUENCE [LARGE SCALE GENOMIC DNA]</scope>
    <source>
        <strain evidence="2 3">CBS 101075</strain>
    </source>
</reference>
<evidence type="ECO:0000256" key="1">
    <source>
        <dbReference type="SAM" id="MobiDB-lite"/>
    </source>
</evidence>
<dbReference type="Proteomes" id="UP000283841">
    <property type="component" value="Unassembled WGS sequence"/>
</dbReference>
<organism evidence="2 3">
    <name type="scientific">Byssochlamys spectabilis</name>
    <name type="common">Paecilomyces variotii</name>
    <dbReference type="NCBI Taxonomy" id="264951"/>
    <lineage>
        <taxon>Eukaryota</taxon>
        <taxon>Fungi</taxon>
        <taxon>Dikarya</taxon>
        <taxon>Ascomycota</taxon>
        <taxon>Pezizomycotina</taxon>
        <taxon>Eurotiomycetes</taxon>
        <taxon>Eurotiomycetidae</taxon>
        <taxon>Eurotiales</taxon>
        <taxon>Thermoascaceae</taxon>
        <taxon>Paecilomyces</taxon>
    </lineage>
</organism>
<evidence type="ECO:0000313" key="3">
    <source>
        <dbReference type="Proteomes" id="UP000283841"/>
    </source>
</evidence>
<name>A0A443HN25_BYSSP</name>
<dbReference type="VEuPathDB" id="FungiDB:C8Q69DRAFT_61759"/>
<feature type="region of interest" description="Disordered" evidence="1">
    <location>
        <begin position="1"/>
        <end position="41"/>
    </location>
</feature>
<accession>A0A443HN25</accession>
<dbReference type="AlphaFoldDB" id="A0A443HN25"/>
<gene>
    <name evidence="2" type="ORF">C8Q69DRAFT_61759</name>
</gene>
<protein>
    <submittedName>
        <fullName evidence="2">Uncharacterized protein</fullName>
    </submittedName>
</protein>
<evidence type="ECO:0000313" key="2">
    <source>
        <dbReference type="EMBL" id="RWQ93181.1"/>
    </source>
</evidence>
<dbReference type="EMBL" id="RCNU01000010">
    <property type="protein sequence ID" value="RWQ93181.1"/>
    <property type="molecule type" value="Genomic_DNA"/>
</dbReference>
<sequence>MSQFSNPTHSIPEISIRAPSSISTSTSNDNTKIPSHPPPPTTFLTSSPWSVTYSTLPIWRSKRNVKITYQSLPQGFLDDQVTYQTCQGGSVKTVHGVDRPVFMSGQRQDLDKHGNANSDSDAEAGSWAYHWRGKGWLMIASSKWEVLGYGSVPGDADGGGGGMGDEGQSIDWAVTYFAKTLFTPEGIDIYSRPSAKLPATLVEQIKKGLKATGDESFQRLVGDLFLVTHDEG</sequence>
<comment type="caution">
    <text evidence="2">The sequence shown here is derived from an EMBL/GenBank/DDBJ whole genome shotgun (WGS) entry which is preliminary data.</text>
</comment>